<feature type="transmembrane region" description="Helical" evidence="1">
    <location>
        <begin position="85"/>
        <end position="105"/>
    </location>
</feature>
<feature type="transmembrane region" description="Helical" evidence="1">
    <location>
        <begin position="21"/>
        <end position="41"/>
    </location>
</feature>
<keyword evidence="3" id="KW-1185">Reference proteome</keyword>
<keyword evidence="1" id="KW-1133">Transmembrane helix</keyword>
<dbReference type="RefSeq" id="WP_377576370.1">
    <property type="nucleotide sequence ID" value="NZ_JBHTMP010000062.1"/>
</dbReference>
<dbReference type="InterPro" id="IPR010640">
    <property type="entry name" value="Low_temperature_requirement_A"/>
</dbReference>
<feature type="transmembrane region" description="Helical" evidence="1">
    <location>
        <begin position="53"/>
        <end position="73"/>
    </location>
</feature>
<dbReference type="Proteomes" id="UP001597260">
    <property type="component" value="Unassembled WGS sequence"/>
</dbReference>
<feature type="transmembrane region" description="Helical" evidence="1">
    <location>
        <begin position="296"/>
        <end position="316"/>
    </location>
</feature>
<gene>
    <name evidence="2" type="ORF">ACFQ4H_27950</name>
</gene>
<organism evidence="2 3">
    <name type="scientific">Micromonospora sonneratiae</name>
    <dbReference type="NCBI Taxonomy" id="1184706"/>
    <lineage>
        <taxon>Bacteria</taxon>
        <taxon>Bacillati</taxon>
        <taxon>Actinomycetota</taxon>
        <taxon>Actinomycetes</taxon>
        <taxon>Micromonosporales</taxon>
        <taxon>Micromonosporaceae</taxon>
        <taxon>Micromonospora</taxon>
    </lineage>
</organism>
<sequence>MGDHGSRRQSRIHRGAPGLKVTRLELFYDLVFVFALLNVTVLLSETLTGPSLLGGFVVLALLWWCWTGFAVVGNNVRADQGIIPLVSLVTTAAVFVLALTIPEAFHDEPGGLPGPFVFASCYFVVRGLQVLVLGWVVGAEVGWVRRLLLAVPALISTVLILAAALLPLRELEEPAESGARLGLWAIALLVEYGVGMVLRTIGGNVVSAGHWAERHALIVLVALGESIISLGTGPGPSLRSGLPITWPIILAAVSGITVISGLWWAYFDSLALAVEQRLHRVHGLARITLARDAYTYLHLPMIAGIIMFALGLKRILVEVADPKVSGWRDTVDRMDVFVLYAGVIIYQLALLGLSLRAFRTIRVAPTGAATVLILLIPLAVRVPAIVALGMLTLIILILMVVQVWRSSPSRHRIREEALGEQIALEVEETKWRRRHR</sequence>
<feature type="transmembrane region" description="Helical" evidence="1">
    <location>
        <begin position="360"/>
        <end position="379"/>
    </location>
</feature>
<comment type="caution">
    <text evidence="2">The sequence shown here is derived from an EMBL/GenBank/DDBJ whole genome shotgun (WGS) entry which is preliminary data.</text>
</comment>
<feature type="transmembrane region" description="Helical" evidence="1">
    <location>
        <begin position="244"/>
        <end position="267"/>
    </location>
</feature>
<name>A0ABW3YL91_9ACTN</name>
<feature type="transmembrane region" description="Helical" evidence="1">
    <location>
        <begin position="336"/>
        <end position="353"/>
    </location>
</feature>
<dbReference type="EMBL" id="JBHTMP010000062">
    <property type="protein sequence ID" value="MFD1324925.1"/>
    <property type="molecule type" value="Genomic_DNA"/>
</dbReference>
<keyword evidence="1" id="KW-0812">Transmembrane</keyword>
<feature type="transmembrane region" description="Helical" evidence="1">
    <location>
        <begin position="149"/>
        <end position="169"/>
    </location>
</feature>
<evidence type="ECO:0000313" key="2">
    <source>
        <dbReference type="EMBL" id="MFD1324925.1"/>
    </source>
</evidence>
<proteinExistence type="predicted"/>
<evidence type="ECO:0000313" key="3">
    <source>
        <dbReference type="Proteomes" id="UP001597260"/>
    </source>
</evidence>
<evidence type="ECO:0000256" key="1">
    <source>
        <dbReference type="SAM" id="Phobius"/>
    </source>
</evidence>
<feature type="transmembrane region" description="Helical" evidence="1">
    <location>
        <begin position="214"/>
        <end position="232"/>
    </location>
</feature>
<dbReference type="PANTHER" id="PTHR36840">
    <property type="entry name" value="BLL5714 PROTEIN"/>
    <property type="match status" value="1"/>
</dbReference>
<keyword evidence="1" id="KW-0472">Membrane</keyword>
<feature type="transmembrane region" description="Helical" evidence="1">
    <location>
        <begin position="117"/>
        <end position="137"/>
    </location>
</feature>
<dbReference type="Pfam" id="PF06772">
    <property type="entry name" value="LtrA"/>
    <property type="match status" value="1"/>
</dbReference>
<reference evidence="3" key="1">
    <citation type="journal article" date="2019" name="Int. J. Syst. Evol. Microbiol.">
        <title>The Global Catalogue of Microorganisms (GCM) 10K type strain sequencing project: providing services to taxonomists for standard genome sequencing and annotation.</title>
        <authorList>
            <consortium name="The Broad Institute Genomics Platform"/>
            <consortium name="The Broad Institute Genome Sequencing Center for Infectious Disease"/>
            <person name="Wu L."/>
            <person name="Ma J."/>
        </authorList>
    </citation>
    <scope>NUCLEOTIDE SEQUENCE [LARGE SCALE GENOMIC DNA]</scope>
    <source>
        <strain evidence="3">JCM 31037</strain>
    </source>
</reference>
<protein>
    <submittedName>
        <fullName evidence="2">Low temperature requirement protein A</fullName>
    </submittedName>
</protein>
<accession>A0ABW3YL91</accession>
<dbReference type="PANTHER" id="PTHR36840:SF1">
    <property type="entry name" value="BLL5714 PROTEIN"/>
    <property type="match status" value="1"/>
</dbReference>
<feature type="transmembrane region" description="Helical" evidence="1">
    <location>
        <begin position="181"/>
        <end position="202"/>
    </location>
</feature>
<feature type="transmembrane region" description="Helical" evidence="1">
    <location>
        <begin position="385"/>
        <end position="404"/>
    </location>
</feature>